<proteinExistence type="predicted"/>
<feature type="transmembrane region" description="Helical" evidence="1">
    <location>
        <begin position="6"/>
        <end position="24"/>
    </location>
</feature>
<feature type="domain" description="HAMP" evidence="2">
    <location>
        <begin position="43"/>
        <end position="75"/>
    </location>
</feature>
<keyword evidence="4" id="KW-1185">Reference proteome</keyword>
<dbReference type="InterPro" id="IPR003660">
    <property type="entry name" value="HAMP_dom"/>
</dbReference>
<dbReference type="Proteomes" id="UP000315947">
    <property type="component" value="Chromosome"/>
</dbReference>
<name>A0ABX5X187_9GAMM</name>
<accession>A0ABX5X187</accession>
<sequence length="93" mass="10379">MTLALFIVSIITFPVSFFIIYGTFKHLSSLRDIIVGLSRGDADLTRRLDVYSQDDLGKIAGGINSFIENLQKIMLDVSQSNQGIQLEINELTE</sequence>
<evidence type="ECO:0000313" key="4">
    <source>
        <dbReference type="Proteomes" id="UP000315947"/>
    </source>
</evidence>
<keyword evidence="1" id="KW-1133">Transmembrane helix</keyword>
<keyword evidence="1" id="KW-0472">Membrane</keyword>
<protein>
    <submittedName>
        <fullName evidence="3">HAMP domain-containing protein</fullName>
    </submittedName>
</protein>
<dbReference type="EMBL" id="CP041614">
    <property type="protein sequence ID" value="QDO85110.1"/>
    <property type="molecule type" value="Genomic_DNA"/>
</dbReference>
<organism evidence="3 4">
    <name type="scientific">Shewanella psychropiezotolerans</name>
    <dbReference type="NCBI Taxonomy" id="2593655"/>
    <lineage>
        <taxon>Bacteria</taxon>
        <taxon>Pseudomonadati</taxon>
        <taxon>Pseudomonadota</taxon>
        <taxon>Gammaproteobacteria</taxon>
        <taxon>Alteromonadales</taxon>
        <taxon>Shewanellaceae</taxon>
        <taxon>Shewanella</taxon>
    </lineage>
</organism>
<keyword evidence="1" id="KW-0812">Transmembrane</keyword>
<dbReference type="PROSITE" id="PS50885">
    <property type="entry name" value="HAMP"/>
    <property type="match status" value="1"/>
</dbReference>
<evidence type="ECO:0000313" key="3">
    <source>
        <dbReference type="EMBL" id="QDO85110.1"/>
    </source>
</evidence>
<gene>
    <name evidence="3" type="ORF">FM037_20060</name>
</gene>
<reference evidence="3 4" key="1">
    <citation type="submission" date="2019-07" db="EMBL/GenBank/DDBJ databases">
        <title>Shewanella sp. YLB-06 whole genomic sequence.</title>
        <authorList>
            <person name="Yu L."/>
        </authorList>
    </citation>
    <scope>NUCLEOTIDE SEQUENCE [LARGE SCALE GENOMIC DNA]</scope>
    <source>
        <strain evidence="3 4">YLB-06</strain>
    </source>
</reference>
<evidence type="ECO:0000256" key="1">
    <source>
        <dbReference type="SAM" id="Phobius"/>
    </source>
</evidence>
<dbReference type="Gene3D" id="6.10.340.10">
    <property type="match status" value="1"/>
</dbReference>
<dbReference type="Pfam" id="PF00672">
    <property type="entry name" value="HAMP"/>
    <property type="match status" value="1"/>
</dbReference>
<dbReference type="CDD" id="cd06225">
    <property type="entry name" value="HAMP"/>
    <property type="match status" value="1"/>
</dbReference>
<evidence type="ECO:0000259" key="2">
    <source>
        <dbReference type="PROSITE" id="PS50885"/>
    </source>
</evidence>